<organism evidence="2 3">
    <name type="scientific">Necator americanus</name>
    <name type="common">Human hookworm</name>
    <dbReference type="NCBI Taxonomy" id="51031"/>
    <lineage>
        <taxon>Eukaryota</taxon>
        <taxon>Metazoa</taxon>
        <taxon>Ecdysozoa</taxon>
        <taxon>Nematoda</taxon>
        <taxon>Chromadorea</taxon>
        <taxon>Rhabditida</taxon>
        <taxon>Rhabditina</taxon>
        <taxon>Rhabditomorpha</taxon>
        <taxon>Strongyloidea</taxon>
        <taxon>Ancylostomatidae</taxon>
        <taxon>Bunostominae</taxon>
        <taxon>Necator</taxon>
    </lineage>
</organism>
<evidence type="ECO:0000313" key="3">
    <source>
        <dbReference type="Proteomes" id="UP001303046"/>
    </source>
</evidence>
<accession>A0ABR1DKG2</accession>
<name>A0ABR1DKG2_NECAM</name>
<dbReference type="EMBL" id="JAVFWL010000004">
    <property type="protein sequence ID" value="KAK6750693.1"/>
    <property type="molecule type" value="Genomic_DNA"/>
</dbReference>
<gene>
    <name evidence="2" type="primary">Necator_chrIV.g15874</name>
    <name evidence="2" type="ORF">RB195_002579</name>
</gene>
<evidence type="ECO:0000256" key="1">
    <source>
        <dbReference type="SAM" id="MobiDB-lite"/>
    </source>
</evidence>
<comment type="caution">
    <text evidence="2">The sequence shown here is derived from an EMBL/GenBank/DDBJ whole genome shotgun (WGS) entry which is preliminary data.</text>
</comment>
<protein>
    <submittedName>
        <fullName evidence="2">Uncharacterized protein</fullName>
    </submittedName>
</protein>
<proteinExistence type="predicted"/>
<reference evidence="2 3" key="1">
    <citation type="submission" date="2023-08" db="EMBL/GenBank/DDBJ databases">
        <title>A Necator americanus chromosomal reference genome.</title>
        <authorList>
            <person name="Ilik V."/>
            <person name="Petrzelkova K.J."/>
            <person name="Pardy F."/>
            <person name="Fuh T."/>
            <person name="Niatou-Singa F.S."/>
            <person name="Gouil Q."/>
            <person name="Baker L."/>
            <person name="Ritchie M.E."/>
            <person name="Jex A.R."/>
            <person name="Gazzola D."/>
            <person name="Li H."/>
            <person name="Toshio Fujiwara R."/>
            <person name="Zhan B."/>
            <person name="Aroian R.V."/>
            <person name="Pafco B."/>
            <person name="Schwarz E.M."/>
        </authorList>
    </citation>
    <scope>NUCLEOTIDE SEQUENCE [LARGE SCALE GENOMIC DNA]</scope>
    <source>
        <strain evidence="2 3">Aroian</strain>
        <tissue evidence="2">Whole animal</tissue>
    </source>
</reference>
<feature type="region of interest" description="Disordered" evidence="1">
    <location>
        <begin position="1"/>
        <end position="22"/>
    </location>
</feature>
<dbReference type="Proteomes" id="UP001303046">
    <property type="component" value="Unassembled WGS sequence"/>
</dbReference>
<sequence length="194" mass="21898">MQNTVIEKARDPGGKLGTVAPGKTGLEKSCRLPKRERTRMTICTCKVQTLAPDAGIEDLMMQARKFKYDVIGLTETRRRHPLNAVYDTGEELLLGTCDTRGVVELWDEQGERLSEFIIVTKTIHGNSQFQKPPLYAGHGSRPRKGIIMKLTTSSSVKDFASQMTLLYQSFMRDRTIAFFEEDLLSHGEEKKSRS</sequence>
<evidence type="ECO:0000313" key="2">
    <source>
        <dbReference type="EMBL" id="KAK6750693.1"/>
    </source>
</evidence>
<keyword evidence="3" id="KW-1185">Reference proteome</keyword>